<evidence type="ECO:0000313" key="3">
    <source>
        <dbReference type="Proteomes" id="UP000077315"/>
    </source>
</evidence>
<dbReference type="OrthoDB" id="2273311at2759"/>
<proteinExistence type="predicted"/>
<feature type="domain" description="Reverse transcriptase zinc-binding" evidence="1">
    <location>
        <begin position="62"/>
        <end position="131"/>
    </location>
</feature>
<dbReference type="VEuPathDB" id="FungiDB:PHYBLDRAFT_153570"/>
<keyword evidence="3" id="KW-1185">Reference proteome</keyword>
<dbReference type="EMBL" id="KV441029">
    <property type="protein sequence ID" value="OAD65326.1"/>
    <property type="molecule type" value="Genomic_DNA"/>
</dbReference>
<dbReference type="AlphaFoldDB" id="A0A162PFX6"/>
<protein>
    <recommendedName>
        <fullName evidence="1">Reverse transcriptase zinc-binding domain-containing protein</fullName>
    </recommendedName>
</protein>
<accession>A0A162PFX6</accession>
<name>A0A162PFX6_PHYB8</name>
<dbReference type="RefSeq" id="XP_018283366.1">
    <property type="nucleotide sequence ID" value="XM_018433193.1"/>
</dbReference>
<dbReference type="InParanoid" id="A0A162PFX6"/>
<dbReference type="Proteomes" id="UP000077315">
    <property type="component" value="Unassembled WGS sequence"/>
</dbReference>
<dbReference type="InterPro" id="IPR026960">
    <property type="entry name" value="RVT-Znf"/>
</dbReference>
<dbReference type="GeneID" id="28994099"/>
<reference evidence="3" key="1">
    <citation type="submission" date="2015-06" db="EMBL/GenBank/DDBJ databases">
        <title>Expansion of signal transduction pathways in fungi by whole-genome duplication.</title>
        <authorList>
            <consortium name="DOE Joint Genome Institute"/>
            <person name="Corrochano L.M."/>
            <person name="Kuo A."/>
            <person name="Marcet-Houben M."/>
            <person name="Polaino S."/>
            <person name="Salamov A."/>
            <person name="Villalobos J.M."/>
            <person name="Alvarez M.I."/>
            <person name="Avalos J."/>
            <person name="Benito E.P."/>
            <person name="Benoit I."/>
            <person name="Burger G."/>
            <person name="Camino L.P."/>
            <person name="Canovas D."/>
            <person name="Cerda-Olmedo E."/>
            <person name="Cheng J.-F."/>
            <person name="Dominguez A."/>
            <person name="Elias M."/>
            <person name="Eslava A.P."/>
            <person name="Glaser F."/>
            <person name="Grimwood J."/>
            <person name="Gutierrez G."/>
            <person name="Heitman J."/>
            <person name="Henrissat B."/>
            <person name="Iturriaga E.A."/>
            <person name="Lang B.F."/>
            <person name="Lavin J.L."/>
            <person name="Lee S."/>
            <person name="Li W."/>
            <person name="Lindquist E."/>
            <person name="Lopez-Garcia S."/>
            <person name="Luque E.M."/>
            <person name="Marcos A.T."/>
            <person name="Martin J."/>
            <person name="McCluskey K."/>
            <person name="Medina H.R."/>
            <person name="Miralles-Duran A."/>
            <person name="Miyazaki A."/>
            <person name="Munoz-Torres E."/>
            <person name="Oguiza J.A."/>
            <person name="Ohm R."/>
            <person name="Olmedo M."/>
            <person name="Orejas M."/>
            <person name="Ortiz-Castellanos L."/>
            <person name="Pisabarro A.G."/>
            <person name="Rodriguez-Romero J."/>
            <person name="Ruiz-Herrera J."/>
            <person name="Ruiz-Vazquez R."/>
            <person name="Sanz C."/>
            <person name="Schackwitz W."/>
            <person name="Schmutz J."/>
            <person name="Shahriari M."/>
            <person name="Shelest E."/>
            <person name="Silva-Franco F."/>
            <person name="Soanes D."/>
            <person name="Syed K."/>
            <person name="Tagua V.G."/>
            <person name="Talbot N.J."/>
            <person name="Thon M."/>
            <person name="De vries R.P."/>
            <person name="Wiebenga A."/>
            <person name="Yadav J.S."/>
            <person name="Braun E.L."/>
            <person name="Baker S."/>
            <person name="Garre V."/>
            <person name="Horwitz B."/>
            <person name="Torres-Martinez S."/>
            <person name="Idnurm A."/>
            <person name="Herrera-Estrella A."/>
            <person name="Gabaldon T."/>
            <person name="Grigoriev I.V."/>
        </authorList>
    </citation>
    <scope>NUCLEOTIDE SEQUENCE [LARGE SCALE GENOMIC DNA]</scope>
    <source>
        <strain evidence="3">NRRL 1555(-)</strain>
    </source>
</reference>
<dbReference type="Pfam" id="PF13966">
    <property type="entry name" value="zf-RVT"/>
    <property type="match status" value="1"/>
</dbReference>
<gene>
    <name evidence="2" type="ORF">PHYBLDRAFT_153570</name>
</gene>
<organism evidence="2 3">
    <name type="scientific">Phycomyces blakesleeanus (strain ATCC 8743b / DSM 1359 / FGSC 10004 / NBRC 33097 / NRRL 1555)</name>
    <dbReference type="NCBI Taxonomy" id="763407"/>
    <lineage>
        <taxon>Eukaryota</taxon>
        <taxon>Fungi</taxon>
        <taxon>Fungi incertae sedis</taxon>
        <taxon>Mucoromycota</taxon>
        <taxon>Mucoromycotina</taxon>
        <taxon>Mucoromycetes</taxon>
        <taxon>Mucorales</taxon>
        <taxon>Phycomycetaceae</taxon>
        <taxon>Phycomyces</taxon>
    </lineage>
</organism>
<sequence>MVLCPWFISCLEHRPFTDTPSPDLSSLLSLVQLDSTSLGKASTRSLQRHLHLQVPSSLNLSVQWRKFWSVAIPHHCRTVWCKMLWDRTPTRKRLNLFIPRRFLSSSCIFCQDATEDQYHFFFGCSINQQVWNVILSHFCLAWNLAEICLLLTRGSFPPRSSHQGLWIILSAVTAKAIWSAHWKFVFDDQPFLSGVVAQKASTVIEKHISTLA</sequence>
<evidence type="ECO:0000259" key="1">
    <source>
        <dbReference type="Pfam" id="PF13966"/>
    </source>
</evidence>
<evidence type="ECO:0000313" key="2">
    <source>
        <dbReference type="EMBL" id="OAD65326.1"/>
    </source>
</evidence>